<dbReference type="Proteomes" id="UP000284178">
    <property type="component" value="Unassembled WGS sequence"/>
</dbReference>
<dbReference type="InterPro" id="IPR029044">
    <property type="entry name" value="Nucleotide-diphossugar_trans"/>
</dbReference>
<dbReference type="InterPro" id="IPR001173">
    <property type="entry name" value="Glyco_trans_2-like"/>
</dbReference>
<name>A0A412FR61_9FIRM</name>
<dbReference type="PANTHER" id="PTHR22916">
    <property type="entry name" value="GLYCOSYLTRANSFERASE"/>
    <property type="match status" value="1"/>
</dbReference>
<evidence type="ECO:0000256" key="2">
    <source>
        <dbReference type="ARBA" id="ARBA00022679"/>
    </source>
</evidence>
<evidence type="ECO:0000313" key="5">
    <source>
        <dbReference type="Proteomes" id="UP000284178"/>
    </source>
</evidence>
<evidence type="ECO:0000256" key="1">
    <source>
        <dbReference type="ARBA" id="ARBA00022676"/>
    </source>
</evidence>
<organism evidence="4 5">
    <name type="scientific">Holdemania filiformis</name>
    <dbReference type="NCBI Taxonomy" id="61171"/>
    <lineage>
        <taxon>Bacteria</taxon>
        <taxon>Bacillati</taxon>
        <taxon>Bacillota</taxon>
        <taxon>Erysipelotrichia</taxon>
        <taxon>Erysipelotrichales</taxon>
        <taxon>Erysipelotrichaceae</taxon>
        <taxon>Holdemania</taxon>
    </lineage>
</organism>
<gene>
    <name evidence="4" type="ORF">DWY25_13890</name>
</gene>
<dbReference type="Gene3D" id="3.90.550.10">
    <property type="entry name" value="Spore Coat Polysaccharide Biosynthesis Protein SpsA, Chain A"/>
    <property type="match status" value="1"/>
</dbReference>
<comment type="caution">
    <text evidence="4">The sequence shown here is derived from an EMBL/GenBank/DDBJ whole genome shotgun (WGS) entry which is preliminary data.</text>
</comment>
<dbReference type="GO" id="GO:0016757">
    <property type="term" value="F:glycosyltransferase activity"/>
    <property type="evidence" value="ECO:0007669"/>
    <property type="project" value="UniProtKB-KW"/>
</dbReference>
<reference evidence="4 5" key="1">
    <citation type="submission" date="2018-08" db="EMBL/GenBank/DDBJ databases">
        <title>A genome reference for cultivated species of the human gut microbiota.</title>
        <authorList>
            <person name="Zou Y."/>
            <person name="Xue W."/>
            <person name="Luo G."/>
        </authorList>
    </citation>
    <scope>NUCLEOTIDE SEQUENCE [LARGE SCALE GENOMIC DNA]</scope>
    <source>
        <strain evidence="4 5">AF24-29</strain>
    </source>
</reference>
<dbReference type="PANTHER" id="PTHR22916:SF51">
    <property type="entry name" value="GLYCOSYLTRANSFERASE EPSH-RELATED"/>
    <property type="match status" value="1"/>
</dbReference>
<proteinExistence type="predicted"/>
<keyword evidence="1" id="KW-0328">Glycosyltransferase</keyword>
<sequence>MKPILSVIVPVYNVEKYLPRCLDSLVNQTLKNMEIIVINDGTKDNSQQIIDDYAARYPQIRPFKKPNGGIAETRNFGLAQVQGEYFGFLDSDDFTELDMFEKMVAAAEKENADVVVSNFNWVYGEQKRLEKEGPYAPGKEMMIHLFATLWNKIYRTDFVRETGLQFPTGYRYEDACFLYCLAPHVKKLAFVDEAFVSYIQLGNSITHTNNHEVKDMIHVFEIITDYFKVQGWDQEYHDELEYLHIKFFLGNSFLRSTKIADRQDRKTTIQMGWERLNQSFPQWKKNPYLTSLGGMKNRYFKTVSNWNIMLYSELFHRFKK</sequence>
<dbReference type="RefSeq" id="WP_117895739.1">
    <property type="nucleotide sequence ID" value="NZ_CABJCV010000020.1"/>
</dbReference>
<dbReference type="Pfam" id="PF00535">
    <property type="entry name" value="Glycos_transf_2"/>
    <property type="match status" value="1"/>
</dbReference>
<dbReference type="GeneID" id="83016488"/>
<feature type="domain" description="Glycosyltransferase 2-like" evidence="3">
    <location>
        <begin position="6"/>
        <end position="140"/>
    </location>
</feature>
<accession>A0A412FR61</accession>
<dbReference type="CDD" id="cd00761">
    <property type="entry name" value="Glyco_tranf_GTA_type"/>
    <property type="match status" value="1"/>
</dbReference>
<keyword evidence="5" id="KW-1185">Reference proteome</keyword>
<protein>
    <submittedName>
        <fullName evidence="4">Glycosyltransferase</fullName>
    </submittedName>
</protein>
<dbReference type="EMBL" id="QRUP01000020">
    <property type="protein sequence ID" value="RGR70678.1"/>
    <property type="molecule type" value="Genomic_DNA"/>
</dbReference>
<keyword evidence="2 4" id="KW-0808">Transferase</keyword>
<dbReference type="AlphaFoldDB" id="A0A412FR61"/>
<dbReference type="SUPFAM" id="SSF53448">
    <property type="entry name" value="Nucleotide-diphospho-sugar transferases"/>
    <property type="match status" value="1"/>
</dbReference>
<evidence type="ECO:0000259" key="3">
    <source>
        <dbReference type="Pfam" id="PF00535"/>
    </source>
</evidence>
<evidence type="ECO:0000313" key="4">
    <source>
        <dbReference type="EMBL" id="RGR70678.1"/>
    </source>
</evidence>